<dbReference type="InterPro" id="IPR013893">
    <property type="entry name" value="RNase_P_Rpp40"/>
</dbReference>
<dbReference type="EMBL" id="JW872333">
    <property type="protein sequence ID" value="AFP04851.1"/>
    <property type="molecule type" value="mRNA"/>
</dbReference>
<sequence length="363" mass="41435">MLRELETCARRLLVCEKSNFQNRSSRHRQQVTGHHYNCQVSILIPECGLLPPGVDALTRGLGDYYLVKTLPVYEMIEFEFINSFVKKGGIYALSYNTRIDQNNTIALLPTGKLILSVDKDTYEELGLEGRPSQYSHRKTMRHIITVDLSDANFVPGKKRYNRVMWALKEKKPLTFDFLMAWQPTDPDGEGVNLQSYFMKYQCKVHRPTVSVRVVKDTDCPVLLSNEMEGKLGESCGSEELFDWLGGIFSHVNCKNQADSFLSTYCSPEPNTVLEKACLCTVTGFILPQRINQLLEQLRHYFDEPKLTQWVTMTVHGFADSPVSWGECEHGYHKGGENLYNFVVFNNQDYWLQMAVGTNSGCPP</sequence>
<protein>
    <submittedName>
        <fullName evidence="1">Ribonuclease P protein subunit p40</fullName>
    </submittedName>
</protein>
<dbReference type="PANTHER" id="PTHR15396">
    <property type="entry name" value="RIBONUCLEASE P PROTEIN SUBUNIT P40"/>
    <property type="match status" value="1"/>
</dbReference>
<dbReference type="GO" id="GO:0004526">
    <property type="term" value="F:ribonuclease P activity"/>
    <property type="evidence" value="ECO:0007669"/>
    <property type="project" value="TreeGrafter"/>
</dbReference>
<name>V9KZR6_CALMI</name>
<accession>V9KZR6</accession>
<dbReference type="AlphaFoldDB" id="V9KZR6"/>
<evidence type="ECO:0000313" key="1">
    <source>
        <dbReference type="EMBL" id="AFP04851.1"/>
    </source>
</evidence>
<organism evidence="1">
    <name type="scientific">Callorhinchus milii</name>
    <name type="common">Ghost shark</name>
    <dbReference type="NCBI Taxonomy" id="7868"/>
    <lineage>
        <taxon>Eukaryota</taxon>
        <taxon>Metazoa</taxon>
        <taxon>Chordata</taxon>
        <taxon>Craniata</taxon>
        <taxon>Vertebrata</taxon>
        <taxon>Chondrichthyes</taxon>
        <taxon>Holocephali</taxon>
        <taxon>Chimaeriformes</taxon>
        <taxon>Callorhinchidae</taxon>
        <taxon>Callorhinchus</taxon>
    </lineage>
</organism>
<dbReference type="Pfam" id="PF08584">
    <property type="entry name" value="Ribonuc_P_40"/>
    <property type="match status" value="1"/>
</dbReference>
<dbReference type="GO" id="GO:0000172">
    <property type="term" value="C:ribonuclease MRP complex"/>
    <property type="evidence" value="ECO:0007669"/>
    <property type="project" value="TreeGrafter"/>
</dbReference>
<reference evidence="1" key="1">
    <citation type="journal article" date="2014" name="Nature">
        <title>Elephant shark genome provides unique insights into gnathostome evolution.</title>
        <authorList>
            <consortium name="International Elephant Shark Genome Sequencing Consortium"/>
            <person name="Venkatesh B."/>
            <person name="Lee A.P."/>
            <person name="Ravi V."/>
            <person name="Maurya A.K."/>
            <person name="Lian M.M."/>
            <person name="Swann J.B."/>
            <person name="Ohta Y."/>
            <person name="Flajnik M.F."/>
            <person name="Sutoh Y."/>
            <person name="Kasahara M."/>
            <person name="Hoon S."/>
            <person name="Gangu V."/>
            <person name="Roy S.W."/>
            <person name="Irimia M."/>
            <person name="Korzh V."/>
            <person name="Kondrychyn I."/>
            <person name="Lim Z.W."/>
            <person name="Tay B.H."/>
            <person name="Tohari S."/>
            <person name="Kong K.W."/>
            <person name="Ho S."/>
            <person name="Lorente-Galdos B."/>
            <person name="Quilez J."/>
            <person name="Marques-Bonet T."/>
            <person name="Raney B.J."/>
            <person name="Ingham P.W."/>
            <person name="Tay A."/>
            <person name="Hillier L.W."/>
            <person name="Minx P."/>
            <person name="Boehm T."/>
            <person name="Wilson R.K."/>
            <person name="Brenner S."/>
            <person name="Warren W.C."/>
        </authorList>
    </citation>
    <scope>NUCLEOTIDE SEQUENCE</scope>
    <source>
        <tissue evidence="1">Testis</tissue>
    </source>
</reference>
<dbReference type="GO" id="GO:0000171">
    <property type="term" value="F:ribonuclease MRP activity"/>
    <property type="evidence" value="ECO:0007669"/>
    <property type="project" value="TreeGrafter"/>
</dbReference>
<dbReference type="PANTHER" id="PTHR15396:SF1">
    <property type="entry name" value="RIBONUCLEASE P PROTEIN SUBUNIT P40"/>
    <property type="match status" value="1"/>
</dbReference>
<dbReference type="GO" id="GO:0001682">
    <property type="term" value="P:tRNA 5'-leader removal"/>
    <property type="evidence" value="ECO:0007669"/>
    <property type="project" value="InterPro"/>
</dbReference>
<dbReference type="GO" id="GO:0000447">
    <property type="term" value="P:endonucleolytic cleavage in ITS1 to separate SSU-rRNA from 5.8S rRNA and LSU-rRNA from tricistronic rRNA transcript (SSU-rRNA, 5.8S rRNA, LSU-rRNA)"/>
    <property type="evidence" value="ECO:0007669"/>
    <property type="project" value="TreeGrafter"/>
</dbReference>
<proteinExistence type="evidence at transcript level"/>
<dbReference type="GO" id="GO:0030681">
    <property type="term" value="C:multimeric ribonuclease P complex"/>
    <property type="evidence" value="ECO:0007669"/>
    <property type="project" value="TreeGrafter"/>
</dbReference>